<protein>
    <submittedName>
        <fullName evidence="1">Helix-turn-helix domain-containing protein</fullName>
    </submittedName>
</protein>
<keyword evidence="2" id="KW-1185">Reference proteome</keyword>
<comment type="caution">
    <text evidence="1">The sequence shown here is derived from an EMBL/GenBank/DDBJ whole genome shotgun (WGS) entry which is preliminary data.</text>
</comment>
<name>A0ABN2F2K9_9ACTN</name>
<dbReference type="Proteomes" id="UP001501319">
    <property type="component" value="Unassembled WGS sequence"/>
</dbReference>
<accession>A0ABN2F2K9</accession>
<evidence type="ECO:0000313" key="2">
    <source>
        <dbReference type="Proteomes" id="UP001501319"/>
    </source>
</evidence>
<organism evidence="1 2">
    <name type="scientific">Kribbella alba</name>
    <dbReference type="NCBI Taxonomy" id="190197"/>
    <lineage>
        <taxon>Bacteria</taxon>
        <taxon>Bacillati</taxon>
        <taxon>Actinomycetota</taxon>
        <taxon>Actinomycetes</taxon>
        <taxon>Propionibacteriales</taxon>
        <taxon>Kribbellaceae</taxon>
        <taxon>Kribbella</taxon>
    </lineage>
</organism>
<evidence type="ECO:0000313" key="1">
    <source>
        <dbReference type="EMBL" id="GAA1624243.1"/>
    </source>
</evidence>
<dbReference type="EMBL" id="BAAANE010000003">
    <property type="protein sequence ID" value="GAA1624243.1"/>
    <property type="molecule type" value="Genomic_DNA"/>
</dbReference>
<reference evidence="1 2" key="1">
    <citation type="journal article" date="2019" name="Int. J. Syst. Evol. Microbiol.">
        <title>The Global Catalogue of Microorganisms (GCM) 10K type strain sequencing project: providing services to taxonomists for standard genome sequencing and annotation.</title>
        <authorList>
            <consortium name="The Broad Institute Genomics Platform"/>
            <consortium name="The Broad Institute Genome Sequencing Center for Infectious Disease"/>
            <person name="Wu L."/>
            <person name="Ma J."/>
        </authorList>
    </citation>
    <scope>NUCLEOTIDE SEQUENCE [LARGE SCALE GENOMIC DNA]</scope>
    <source>
        <strain evidence="1 2">JCM 14306</strain>
    </source>
</reference>
<gene>
    <name evidence="1" type="ORF">GCM10009744_09540</name>
</gene>
<sequence length="391" mass="43010">MGFSYSTSGVFGCIHRCTAIDHIGARAVNNPGVILAPSAEAVRLASKLRDLRESHEPRLTQAVLADALSAEKPVAVATISSWESLTTPKLPPAERLHSYALLFCTDRPITDPPHLVRESELSTDEQRRYQDLYQELIGLRDAVHGGVRGSSLSGSSTWTFEDGPVTIICPEAPSVDWPPLANEKDPNYTRMYRYADLDSLIELWGHVRAANPDLSVVHRLPSEVVADELSGHVVVLGGVAWNQLAKRLLRTLRELPVSQVEVADLNTGEIFRSSGAGGREFRPLFEETEDGRALVEDVALLARLRNPFNHSRTVTICNGIHSRGVLGSVRALTDLNVRERNEAYLSEHFPGGSFALLMRVPVVGAETLSPDLEIASNRLYEWSPKKKATVE</sequence>
<proteinExistence type="predicted"/>